<organism evidence="2 3">
    <name type="scientific">Medicago truncatula</name>
    <name type="common">Barrel medic</name>
    <name type="synonym">Medicago tribuloides</name>
    <dbReference type="NCBI Taxonomy" id="3880"/>
    <lineage>
        <taxon>Eukaryota</taxon>
        <taxon>Viridiplantae</taxon>
        <taxon>Streptophyta</taxon>
        <taxon>Embryophyta</taxon>
        <taxon>Tracheophyta</taxon>
        <taxon>Spermatophyta</taxon>
        <taxon>Magnoliopsida</taxon>
        <taxon>eudicotyledons</taxon>
        <taxon>Gunneridae</taxon>
        <taxon>Pentapetalae</taxon>
        <taxon>rosids</taxon>
        <taxon>fabids</taxon>
        <taxon>Fabales</taxon>
        <taxon>Fabaceae</taxon>
        <taxon>Papilionoideae</taxon>
        <taxon>50 kb inversion clade</taxon>
        <taxon>NPAAA clade</taxon>
        <taxon>Hologalegina</taxon>
        <taxon>IRL clade</taxon>
        <taxon>Trifolieae</taxon>
        <taxon>Medicago</taxon>
    </lineage>
</organism>
<name>A0A396H928_MEDTR</name>
<evidence type="ECO:0000313" key="3">
    <source>
        <dbReference type="Proteomes" id="UP000265566"/>
    </source>
</evidence>
<dbReference type="AlphaFoldDB" id="A0A396H928"/>
<dbReference type="Gramene" id="rna42321">
    <property type="protein sequence ID" value="RHN47695.1"/>
    <property type="gene ID" value="gene42321"/>
</dbReference>
<protein>
    <submittedName>
        <fullName evidence="2">Uncharacterized protein</fullName>
    </submittedName>
</protein>
<feature type="region of interest" description="Disordered" evidence="1">
    <location>
        <begin position="1"/>
        <end position="92"/>
    </location>
</feature>
<feature type="region of interest" description="Disordered" evidence="1">
    <location>
        <begin position="169"/>
        <end position="189"/>
    </location>
</feature>
<feature type="compositionally biased region" description="Low complexity" evidence="1">
    <location>
        <begin position="13"/>
        <end position="42"/>
    </location>
</feature>
<proteinExistence type="predicted"/>
<dbReference type="Proteomes" id="UP000265566">
    <property type="component" value="Chromosome 7"/>
</dbReference>
<gene>
    <name evidence="2" type="ORF">MtrunA17_Chr7g0255741</name>
</gene>
<sequence length="271" mass="28638">MLKKERKPPRQPSEAGTGASEANAGASASEANDGASASASEAVCGASTIHGGESTSSANEHVQGASKKRKVGSNTTFIPPKQSKKPKKNPMAFMSSSVKPSANVQTTVHTTNKSHTLIEPTANVTTTVHTSSTSVRPTATVNTVVHTSKISHTVVKPTANVTTVINPKPTIMKKPSVKPDMHRKPPRKPTVRTLDVVRAIVEPIVKVKAPVRRSGRIVWKGMENPIEVVDEEVEEAGGLGKHVAEATPRKLTDAGGSCLALLRSVENVKYI</sequence>
<reference evidence="3" key="1">
    <citation type="journal article" date="2018" name="Nat. Plants">
        <title>Whole-genome landscape of Medicago truncatula symbiotic genes.</title>
        <authorList>
            <person name="Pecrix Y."/>
            <person name="Staton S.E."/>
            <person name="Sallet E."/>
            <person name="Lelandais-Briere C."/>
            <person name="Moreau S."/>
            <person name="Carrere S."/>
            <person name="Blein T."/>
            <person name="Jardinaud M.F."/>
            <person name="Latrasse D."/>
            <person name="Zouine M."/>
            <person name="Zahm M."/>
            <person name="Kreplak J."/>
            <person name="Mayjonade B."/>
            <person name="Satge C."/>
            <person name="Perez M."/>
            <person name="Cauet S."/>
            <person name="Marande W."/>
            <person name="Chantry-Darmon C."/>
            <person name="Lopez-Roques C."/>
            <person name="Bouchez O."/>
            <person name="Berard A."/>
            <person name="Debelle F."/>
            <person name="Munos S."/>
            <person name="Bendahmane A."/>
            <person name="Berges H."/>
            <person name="Niebel A."/>
            <person name="Buitink J."/>
            <person name="Frugier F."/>
            <person name="Benhamed M."/>
            <person name="Crespi M."/>
            <person name="Gouzy J."/>
            <person name="Gamas P."/>
        </authorList>
    </citation>
    <scope>NUCLEOTIDE SEQUENCE [LARGE SCALE GENOMIC DNA]</scope>
    <source>
        <strain evidence="3">cv. Jemalong A17</strain>
    </source>
</reference>
<comment type="caution">
    <text evidence="2">The sequence shown here is derived from an EMBL/GenBank/DDBJ whole genome shotgun (WGS) entry which is preliminary data.</text>
</comment>
<evidence type="ECO:0000256" key="1">
    <source>
        <dbReference type="SAM" id="MobiDB-lite"/>
    </source>
</evidence>
<dbReference type="EMBL" id="PSQE01000007">
    <property type="protein sequence ID" value="RHN47695.1"/>
    <property type="molecule type" value="Genomic_DNA"/>
</dbReference>
<evidence type="ECO:0000313" key="2">
    <source>
        <dbReference type="EMBL" id="RHN47695.1"/>
    </source>
</evidence>
<accession>A0A396H928</accession>